<dbReference type="InterPro" id="IPR006554">
    <property type="entry name" value="Helicase-like_DEXD_c2"/>
</dbReference>
<keyword evidence="5" id="KW-0067">ATP-binding</keyword>
<evidence type="ECO:0000256" key="4">
    <source>
        <dbReference type="ARBA" id="ARBA00022801"/>
    </source>
</evidence>
<dbReference type="PROSITE" id="PS51192">
    <property type="entry name" value="HELICASE_ATP_BIND_1"/>
    <property type="match status" value="1"/>
</dbReference>
<dbReference type="EMBL" id="CP002737">
    <property type="protein sequence ID" value="AEF95588.1"/>
    <property type="molecule type" value="Genomic_DNA"/>
</dbReference>
<dbReference type="GO" id="GO:0005524">
    <property type="term" value="F:ATP binding"/>
    <property type="evidence" value="ECO:0007669"/>
    <property type="project" value="UniProtKB-KW"/>
</dbReference>
<evidence type="ECO:0000313" key="9">
    <source>
        <dbReference type="EMBL" id="AEF95588.1"/>
    </source>
</evidence>
<dbReference type="GO" id="GO:0003678">
    <property type="term" value="F:DNA helicase activity"/>
    <property type="evidence" value="ECO:0007669"/>
    <property type="project" value="InterPro"/>
</dbReference>
<keyword evidence="1" id="KW-0479">Metal-binding</keyword>
<dbReference type="GO" id="GO:0003677">
    <property type="term" value="F:DNA binding"/>
    <property type="evidence" value="ECO:0007669"/>
    <property type="project" value="InterPro"/>
</dbReference>
<organism evidence="10">
    <name type="scientific">Methanotorris igneus (strain DSM 5666 / JCM 11834 / Kol 5)</name>
    <dbReference type="NCBI Taxonomy" id="880724"/>
    <lineage>
        <taxon>Archaea</taxon>
        <taxon>Methanobacteriati</taxon>
        <taxon>Methanobacteriota</taxon>
        <taxon>Methanomada group</taxon>
        <taxon>Methanococci</taxon>
        <taxon>Methanococcales</taxon>
        <taxon>Methanocaldococcaceae</taxon>
        <taxon>Methanotorris</taxon>
    </lineage>
</organism>
<dbReference type="SMART" id="SM00488">
    <property type="entry name" value="DEXDc2"/>
    <property type="match status" value="1"/>
</dbReference>
<keyword evidence="1" id="KW-0411">Iron-sulfur</keyword>
<keyword evidence="10" id="KW-1185">Reference proteome</keyword>
<keyword evidence="4" id="KW-0378">Hydrolase</keyword>
<dbReference type="InterPro" id="IPR006555">
    <property type="entry name" value="ATP-dep_Helicase_C"/>
</dbReference>
<reference evidence="9 10" key="1">
    <citation type="submission" date="2011-05" db="EMBL/GenBank/DDBJ databases">
        <title>Complete sequence of Methanotorris igneus Kol 5.</title>
        <authorList>
            <consortium name="US DOE Joint Genome Institute"/>
            <person name="Lucas S."/>
            <person name="Han J."/>
            <person name="Lapidus A."/>
            <person name="Cheng J.-F."/>
            <person name="Goodwin L."/>
            <person name="Pitluck S."/>
            <person name="Peters L."/>
            <person name="Mikhailova N."/>
            <person name="Chertkov O."/>
            <person name="Han C."/>
            <person name="Tapia R."/>
            <person name="Land M."/>
            <person name="Hauser L."/>
            <person name="Kyrpides N."/>
            <person name="Ivanova N."/>
            <person name="Pagani I."/>
            <person name="Sieprawska-Lupa M."/>
            <person name="Whitman W."/>
            <person name="Woyke T."/>
        </authorList>
    </citation>
    <scope>NUCLEOTIDE SEQUENCE [LARGE SCALE GENOMIC DNA]</scope>
    <source>
        <strain evidence="10">DSM 5666 / JCM 11834 / Kol 5</strain>
    </source>
</reference>
<protein>
    <submittedName>
        <fullName evidence="9">Helicase c2</fullName>
    </submittedName>
</protein>
<accession>F6BE52</accession>
<evidence type="ECO:0000259" key="8">
    <source>
        <dbReference type="PROSITE" id="PS51193"/>
    </source>
</evidence>
<evidence type="ECO:0000256" key="3">
    <source>
        <dbReference type="ARBA" id="ARBA00022763"/>
    </source>
</evidence>
<keyword evidence="1" id="KW-0408">Iron</keyword>
<dbReference type="GO" id="GO:0051539">
    <property type="term" value="F:4 iron, 4 sulfur cluster binding"/>
    <property type="evidence" value="ECO:0007669"/>
    <property type="project" value="UniProtKB-KW"/>
</dbReference>
<dbReference type="InterPro" id="IPR045028">
    <property type="entry name" value="DinG/Rad3-like"/>
</dbReference>
<dbReference type="InterPro" id="IPR027417">
    <property type="entry name" value="P-loop_NTPase"/>
</dbReference>
<dbReference type="GO" id="GO:0016818">
    <property type="term" value="F:hydrolase activity, acting on acid anhydrides, in phosphorus-containing anhydrides"/>
    <property type="evidence" value="ECO:0007669"/>
    <property type="project" value="InterPro"/>
</dbReference>
<dbReference type="InterPro" id="IPR006935">
    <property type="entry name" value="Helicase/UvrB_N"/>
</dbReference>
<dbReference type="Proteomes" id="UP000009227">
    <property type="component" value="Chromosome"/>
</dbReference>
<dbReference type="KEGG" id="mig:Metig_0027"/>
<dbReference type="PANTHER" id="PTHR11472">
    <property type="entry name" value="DNA REPAIR DEAD HELICASE RAD3/XP-D SUBFAMILY MEMBER"/>
    <property type="match status" value="1"/>
</dbReference>
<dbReference type="RefSeq" id="WP_013798198.1">
    <property type="nucleotide sequence ID" value="NC_015562.1"/>
</dbReference>
<evidence type="ECO:0000256" key="5">
    <source>
        <dbReference type="ARBA" id="ARBA00022840"/>
    </source>
</evidence>
<evidence type="ECO:0000256" key="6">
    <source>
        <dbReference type="ARBA" id="ARBA00023204"/>
    </source>
</evidence>
<dbReference type="PANTHER" id="PTHR11472:SF34">
    <property type="entry name" value="REGULATOR OF TELOMERE ELONGATION HELICASE 1"/>
    <property type="match status" value="1"/>
</dbReference>
<dbReference type="Pfam" id="PF13307">
    <property type="entry name" value="Helicase_C_2"/>
    <property type="match status" value="1"/>
</dbReference>
<dbReference type="HOGENOM" id="CLU_012117_2_0_2"/>
<dbReference type="InterPro" id="IPR014013">
    <property type="entry name" value="Helic_SF1/SF2_ATP-bd_DinG/Rad3"/>
</dbReference>
<evidence type="ECO:0000259" key="7">
    <source>
        <dbReference type="PROSITE" id="PS51192"/>
    </source>
</evidence>
<keyword evidence="3" id="KW-0227">DNA damage</keyword>
<dbReference type="SMART" id="SM00487">
    <property type="entry name" value="DEXDc"/>
    <property type="match status" value="1"/>
</dbReference>
<sequence length="658" mass="76869">MDIYEFREFVKEKFPYPKIRPQQIRMMEKIFDCITKRKNLIVEAPTGVGKTLSYLIPALYFAEKGKRVMILTETIDQQERILDDLNSLKHNLKVSYMMGKGNFFCKSKNDKANRLYCQLNKRCKYRPNKKPICYCGTKKIALELDGVKYYCPFCTCDYQRAKIESIFADIVVMNNSIYYYAKEDIDKKRETDIIICDEAHKLEGSIRNAATITINPDVALNRLRFMVYHYAPYRLIKHLERADDEKFWEIVEDYVERHADIKECKNSLIFDHTLGRITSWRYKEDVAILGTLLDGYYQIKNIKEKIDTLEENVELDKKDLKFKVDNNALIPLELQFVNEKRISEMHLMEFLDNLENLKSINENFVVYKNNGSILCEPIVVSSYLRRLYGNAVVIHCSATLGNLKIHALKTGVRDAETLILTSPFPKDRRKIIALKDGEDMKWEESSKKREKANENLLKIIEACNSNTLVLFKSFEDLSSAYEYLLNNIDQININNKNIYCYEPNMDGKEAKKLKEKFEENGGILLATGRFAEGVDIPGEALTSVIIDSLPFPVPTPLIKKEQKMIEEQFRKRGVKDARWKGFLMTSFHIMARTVIQMIGRLIRTETDYGVVVIQDKRFGDWAGRVMKERGYLKDNYELMTLNEAVKFIPKFMERFRSN</sequence>
<keyword evidence="6" id="KW-0234">DNA repair</keyword>
<keyword evidence="9" id="KW-0347">Helicase</keyword>
<dbReference type="PROSITE" id="PS51193">
    <property type="entry name" value="HELICASE_ATP_BIND_2"/>
    <property type="match status" value="1"/>
</dbReference>
<feature type="domain" description="Helicase ATP-binding" evidence="7">
    <location>
        <begin position="31"/>
        <end position="230"/>
    </location>
</feature>
<evidence type="ECO:0000256" key="1">
    <source>
        <dbReference type="ARBA" id="ARBA00022485"/>
    </source>
</evidence>
<proteinExistence type="predicted"/>
<dbReference type="SMART" id="SM00491">
    <property type="entry name" value="HELICc2"/>
    <property type="match status" value="1"/>
</dbReference>
<evidence type="ECO:0000256" key="2">
    <source>
        <dbReference type="ARBA" id="ARBA00022741"/>
    </source>
</evidence>
<dbReference type="Pfam" id="PF04851">
    <property type="entry name" value="ResIII"/>
    <property type="match status" value="1"/>
</dbReference>
<dbReference type="SUPFAM" id="SSF52540">
    <property type="entry name" value="P-loop containing nucleoside triphosphate hydrolases"/>
    <property type="match status" value="1"/>
</dbReference>
<dbReference type="GeneID" id="10642862"/>
<dbReference type="AlphaFoldDB" id="F6BE52"/>
<dbReference type="GO" id="GO:0006281">
    <property type="term" value="P:DNA repair"/>
    <property type="evidence" value="ECO:0007669"/>
    <property type="project" value="UniProtKB-KW"/>
</dbReference>
<dbReference type="OrthoDB" id="27512at2157"/>
<dbReference type="STRING" id="880724.Metig_0027"/>
<name>F6BE52_METIK</name>
<dbReference type="InterPro" id="IPR014001">
    <property type="entry name" value="Helicase_ATP-bd"/>
</dbReference>
<gene>
    <name evidence="9" type="ordered locus">Metig_0027</name>
</gene>
<keyword evidence="2" id="KW-0547">Nucleotide-binding</keyword>
<feature type="domain" description="Helicase ATP-binding" evidence="8">
    <location>
        <begin position="9"/>
        <end position="251"/>
    </location>
</feature>
<evidence type="ECO:0000313" key="10">
    <source>
        <dbReference type="Proteomes" id="UP000009227"/>
    </source>
</evidence>
<dbReference type="Gene3D" id="3.40.50.300">
    <property type="entry name" value="P-loop containing nucleotide triphosphate hydrolases"/>
    <property type="match status" value="2"/>
</dbReference>
<keyword evidence="1" id="KW-0004">4Fe-4S</keyword>